<gene>
    <name evidence="2" type="ORF">OS493_000373</name>
</gene>
<dbReference type="Proteomes" id="UP001163046">
    <property type="component" value="Unassembled WGS sequence"/>
</dbReference>
<keyword evidence="3" id="KW-1185">Reference proteome</keyword>
<protein>
    <submittedName>
        <fullName evidence="2">Uncharacterized protein</fullName>
    </submittedName>
</protein>
<dbReference type="AlphaFoldDB" id="A0A9X0DBL2"/>
<feature type="compositionally biased region" description="Low complexity" evidence="1">
    <location>
        <begin position="1"/>
        <end position="12"/>
    </location>
</feature>
<feature type="region of interest" description="Disordered" evidence="1">
    <location>
        <begin position="1"/>
        <end position="35"/>
    </location>
</feature>
<accession>A0A9X0DBL2</accession>
<evidence type="ECO:0000256" key="1">
    <source>
        <dbReference type="SAM" id="MobiDB-lite"/>
    </source>
</evidence>
<sequence length="156" mass="17185">MATLSTTTASSADPPSLREANFEDPSAGSCRSNGAHRSDELFRRASATWINGRRTGPSAATFVTCRFSSPPPTYLQEDRETVLGTSGDAKIILKSSQEKKLSLEKISFPQWSAANFRIMHTFMKDGTLSTTQDVMDYIMHSSKVSELAKCYPLPRN</sequence>
<proteinExistence type="predicted"/>
<organism evidence="2 3">
    <name type="scientific">Desmophyllum pertusum</name>
    <dbReference type="NCBI Taxonomy" id="174260"/>
    <lineage>
        <taxon>Eukaryota</taxon>
        <taxon>Metazoa</taxon>
        <taxon>Cnidaria</taxon>
        <taxon>Anthozoa</taxon>
        <taxon>Hexacorallia</taxon>
        <taxon>Scleractinia</taxon>
        <taxon>Caryophylliina</taxon>
        <taxon>Caryophylliidae</taxon>
        <taxon>Desmophyllum</taxon>
    </lineage>
</organism>
<evidence type="ECO:0000313" key="2">
    <source>
        <dbReference type="EMBL" id="KAJ7394557.1"/>
    </source>
</evidence>
<dbReference type="EMBL" id="MU825396">
    <property type="protein sequence ID" value="KAJ7394557.1"/>
    <property type="molecule type" value="Genomic_DNA"/>
</dbReference>
<reference evidence="2" key="1">
    <citation type="submission" date="2023-01" db="EMBL/GenBank/DDBJ databases">
        <title>Genome assembly of the deep-sea coral Lophelia pertusa.</title>
        <authorList>
            <person name="Herrera S."/>
            <person name="Cordes E."/>
        </authorList>
    </citation>
    <scope>NUCLEOTIDE SEQUENCE</scope>
    <source>
        <strain evidence="2">USNM1676648</strain>
        <tissue evidence="2">Polyp</tissue>
    </source>
</reference>
<comment type="caution">
    <text evidence="2">The sequence shown here is derived from an EMBL/GenBank/DDBJ whole genome shotgun (WGS) entry which is preliminary data.</text>
</comment>
<dbReference type="OrthoDB" id="10060908at2759"/>
<name>A0A9X0DBL2_9CNID</name>
<evidence type="ECO:0000313" key="3">
    <source>
        <dbReference type="Proteomes" id="UP001163046"/>
    </source>
</evidence>